<accession>A0A380P378</accession>
<name>A0A380P378_WEIVI</name>
<dbReference type="EMBL" id="UHIV01000004">
    <property type="protein sequence ID" value="SUP59337.1"/>
    <property type="molecule type" value="Genomic_DNA"/>
</dbReference>
<gene>
    <name evidence="1" type="ORF">NCTC13645_01592</name>
</gene>
<evidence type="ECO:0000313" key="2">
    <source>
        <dbReference type="Proteomes" id="UP000254621"/>
    </source>
</evidence>
<dbReference type="Proteomes" id="UP000254621">
    <property type="component" value="Unassembled WGS sequence"/>
</dbReference>
<protein>
    <submittedName>
        <fullName evidence="1">tRNA CCA-pyrophosphorylase</fullName>
    </submittedName>
</protein>
<organism evidence="1 2">
    <name type="scientific">Weissella viridescens</name>
    <name type="common">Lactobacillus viridescens</name>
    <dbReference type="NCBI Taxonomy" id="1629"/>
    <lineage>
        <taxon>Bacteria</taxon>
        <taxon>Bacillati</taxon>
        <taxon>Bacillota</taxon>
        <taxon>Bacilli</taxon>
        <taxon>Lactobacillales</taxon>
        <taxon>Lactobacillaceae</taxon>
        <taxon>Weissella</taxon>
    </lineage>
</organism>
<sequence length="74" mass="8393">MKLATLPKEFQDALPILETIEAAGYEAYFVGVLSGTPSWVSQFMMWTSPRRLFLLKLKVCLTRQLIPALSMEQS</sequence>
<dbReference type="AlphaFoldDB" id="A0A380P378"/>
<evidence type="ECO:0000313" key="1">
    <source>
        <dbReference type="EMBL" id="SUP59337.1"/>
    </source>
</evidence>
<reference evidence="1 2" key="1">
    <citation type="submission" date="2018-06" db="EMBL/GenBank/DDBJ databases">
        <authorList>
            <consortium name="Pathogen Informatics"/>
            <person name="Doyle S."/>
        </authorList>
    </citation>
    <scope>NUCLEOTIDE SEQUENCE [LARGE SCALE GENOMIC DNA]</scope>
    <source>
        <strain evidence="1 2">NCTC13645</strain>
    </source>
</reference>
<proteinExistence type="predicted"/>